<proteinExistence type="predicted"/>
<feature type="compositionally biased region" description="Low complexity" evidence="1">
    <location>
        <begin position="78"/>
        <end position="90"/>
    </location>
</feature>
<feature type="region of interest" description="Disordered" evidence="1">
    <location>
        <begin position="56"/>
        <end position="103"/>
    </location>
</feature>
<evidence type="ECO:0000256" key="1">
    <source>
        <dbReference type="SAM" id="MobiDB-lite"/>
    </source>
</evidence>
<evidence type="ECO:0000313" key="3">
    <source>
        <dbReference type="Proteomes" id="UP001160148"/>
    </source>
</evidence>
<dbReference type="EMBL" id="CARXXK010000005">
    <property type="protein sequence ID" value="CAI6368705.1"/>
    <property type="molecule type" value="Genomic_DNA"/>
</dbReference>
<evidence type="ECO:0008006" key="4">
    <source>
        <dbReference type="Google" id="ProtNLM"/>
    </source>
</evidence>
<sequence>MRRTIRLVRLQSVVRFLDLAAGSSTAAIARLASSSPRPLSAVSGSSSAWPELAAGTIGSSGTVSSRVVRSSDGGGTSGTSTTLSGTSTRSTDVDGSAGGSGISRYTWSAGCRSNRSTRPIDPVSEGSWLLSAGGCSAVTVSSASA</sequence>
<name>A0AAV0XJU5_9HEMI</name>
<protein>
    <recommendedName>
        <fullName evidence="4">Secreted protein</fullName>
    </recommendedName>
</protein>
<accession>A0AAV0XJU5</accession>
<reference evidence="2 3" key="1">
    <citation type="submission" date="2023-01" db="EMBL/GenBank/DDBJ databases">
        <authorList>
            <person name="Whitehead M."/>
        </authorList>
    </citation>
    <scope>NUCLEOTIDE SEQUENCE [LARGE SCALE GENOMIC DNA]</scope>
</reference>
<dbReference type="Proteomes" id="UP001160148">
    <property type="component" value="Unassembled WGS sequence"/>
</dbReference>
<dbReference type="AlphaFoldDB" id="A0AAV0XJU5"/>
<gene>
    <name evidence="2" type="ORF">MEUPH1_LOCUS23034</name>
</gene>
<evidence type="ECO:0000313" key="2">
    <source>
        <dbReference type="EMBL" id="CAI6368705.1"/>
    </source>
</evidence>
<organism evidence="2 3">
    <name type="scientific">Macrosiphum euphorbiae</name>
    <name type="common">potato aphid</name>
    <dbReference type="NCBI Taxonomy" id="13131"/>
    <lineage>
        <taxon>Eukaryota</taxon>
        <taxon>Metazoa</taxon>
        <taxon>Ecdysozoa</taxon>
        <taxon>Arthropoda</taxon>
        <taxon>Hexapoda</taxon>
        <taxon>Insecta</taxon>
        <taxon>Pterygota</taxon>
        <taxon>Neoptera</taxon>
        <taxon>Paraneoptera</taxon>
        <taxon>Hemiptera</taxon>
        <taxon>Sternorrhyncha</taxon>
        <taxon>Aphidomorpha</taxon>
        <taxon>Aphidoidea</taxon>
        <taxon>Aphididae</taxon>
        <taxon>Macrosiphini</taxon>
        <taxon>Macrosiphum</taxon>
    </lineage>
</organism>
<feature type="compositionally biased region" description="Low complexity" evidence="1">
    <location>
        <begin position="56"/>
        <end position="71"/>
    </location>
</feature>
<keyword evidence="3" id="KW-1185">Reference proteome</keyword>
<comment type="caution">
    <text evidence="2">The sequence shown here is derived from an EMBL/GenBank/DDBJ whole genome shotgun (WGS) entry which is preliminary data.</text>
</comment>